<accession>A0ABY7F7C1</accession>
<dbReference type="PANTHER" id="PTHR14187">
    <property type="entry name" value="ALPHA KINASE/ELONGATION FACTOR 2 KINASE"/>
    <property type="match status" value="1"/>
</dbReference>
<evidence type="ECO:0000256" key="3">
    <source>
        <dbReference type="ARBA" id="ARBA00022840"/>
    </source>
</evidence>
<protein>
    <submittedName>
        <fullName evidence="4">HS12B-like protein</fullName>
    </submittedName>
</protein>
<evidence type="ECO:0000256" key="1">
    <source>
        <dbReference type="ARBA" id="ARBA00007381"/>
    </source>
</evidence>
<dbReference type="Gene3D" id="3.30.420.40">
    <property type="match status" value="3"/>
</dbReference>
<reference evidence="4" key="1">
    <citation type="submission" date="2022-11" db="EMBL/GenBank/DDBJ databases">
        <title>Centuries of genome instability and evolution in soft-shell clam transmissible cancer (bioRxiv).</title>
        <authorList>
            <person name="Hart S.F.M."/>
            <person name="Yonemitsu M.A."/>
            <person name="Giersch R.M."/>
            <person name="Beal B.F."/>
            <person name="Arriagada G."/>
            <person name="Davis B.W."/>
            <person name="Ostrander E.A."/>
            <person name="Goff S.P."/>
            <person name="Metzger M.J."/>
        </authorList>
    </citation>
    <scope>NUCLEOTIDE SEQUENCE</scope>
    <source>
        <strain evidence="4">MELC-2E11</strain>
        <tissue evidence="4">Siphon/mantle</tissue>
    </source>
</reference>
<evidence type="ECO:0000313" key="5">
    <source>
        <dbReference type="Proteomes" id="UP001164746"/>
    </source>
</evidence>
<dbReference type="InterPro" id="IPR013126">
    <property type="entry name" value="Hsp_70_fam"/>
</dbReference>
<dbReference type="Gene3D" id="3.90.640.10">
    <property type="entry name" value="Actin, Chain A, domain 4"/>
    <property type="match status" value="1"/>
</dbReference>
<sequence length="264" mass="29664">MGTWLQGRLGYFFWSDPKKTEGHVSSSQEAVGIVGIDFGTTNSGYAFTFTSDPTSIYAAMGEEREPTCVLLNPGRIISAFGMEAIKKYAEFEPEEQKSHYFFHHFNMKLVMQHVGQVKNDPTREGLSSKHILWMKSIPAIWSDSARQLVRDAAKNAGLENVRLVLEPEAGALFAIDKPLNLREDKSTEKIPIGHKYILADLGGGTIDICVHEILEGRRLCELHRTTRAYAGGSRVNQDFDTFFVRLFGAPSFDDFRKKFTYSGI</sequence>
<keyword evidence="2" id="KW-0547">Nucleotide-binding</keyword>
<dbReference type="PANTHER" id="PTHR14187:SF5">
    <property type="entry name" value="HEAT SHOCK 70 KDA PROTEIN 12A"/>
    <property type="match status" value="1"/>
</dbReference>
<gene>
    <name evidence="4" type="ORF">MAR_032674</name>
</gene>
<keyword evidence="5" id="KW-1185">Reference proteome</keyword>
<evidence type="ECO:0000313" key="4">
    <source>
        <dbReference type="EMBL" id="WAR18080.1"/>
    </source>
</evidence>
<keyword evidence="3" id="KW-0067">ATP-binding</keyword>
<dbReference type="SUPFAM" id="SSF53067">
    <property type="entry name" value="Actin-like ATPase domain"/>
    <property type="match status" value="1"/>
</dbReference>
<dbReference type="InterPro" id="IPR043129">
    <property type="entry name" value="ATPase_NBD"/>
</dbReference>
<dbReference type="Pfam" id="PF00012">
    <property type="entry name" value="HSP70"/>
    <property type="match status" value="1"/>
</dbReference>
<organism evidence="4 5">
    <name type="scientific">Mya arenaria</name>
    <name type="common">Soft-shell clam</name>
    <dbReference type="NCBI Taxonomy" id="6604"/>
    <lineage>
        <taxon>Eukaryota</taxon>
        <taxon>Metazoa</taxon>
        <taxon>Spiralia</taxon>
        <taxon>Lophotrochozoa</taxon>
        <taxon>Mollusca</taxon>
        <taxon>Bivalvia</taxon>
        <taxon>Autobranchia</taxon>
        <taxon>Heteroconchia</taxon>
        <taxon>Euheterodonta</taxon>
        <taxon>Imparidentia</taxon>
        <taxon>Neoheterodontei</taxon>
        <taxon>Myida</taxon>
        <taxon>Myoidea</taxon>
        <taxon>Myidae</taxon>
        <taxon>Mya</taxon>
    </lineage>
</organism>
<name>A0ABY7F7C1_MYAAR</name>
<proteinExistence type="inferred from homology"/>
<evidence type="ECO:0000256" key="2">
    <source>
        <dbReference type="ARBA" id="ARBA00022741"/>
    </source>
</evidence>
<dbReference type="Proteomes" id="UP001164746">
    <property type="component" value="Chromosome 10"/>
</dbReference>
<dbReference type="EMBL" id="CP111021">
    <property type="protein sequence ID" value="WAR18080.1"/>
    <property type="molecule type" value="Genomic_DNA"/>
</dbReference>
<comment type="similarity">
    <text evidence="1">Belongs to the heat shock protein 70 family.</text>
</comment>